<reference evidence="1" key="2">
    <citation type="submission" date="2020-09" db="EMBL/GenBank/DDBJ databases">
        <authorList>
            <person name="Sun Q."/>
            <person name="Zhou Y."/>
        </authorList>
    </citation>
    <scope>NUCLEOTIDE SEQUENCE</scope>
    <source>
        <strain evidence="1">CGMCC 1.15725</strain>
    </source>
</reference>
<keyword evidence="2" id="KW-1185">Reference proteome</keyword>
<dbReference type="Proteomes" id="UP000646365">
    <property type="component" value="Unassembled WGS sequence"/>
</dbReference>
<name>A0A8J2YSU1_9PROT</name>
<accession>A0A8J2YSU1</accession>
<comment type="caution">
    <text evidence="1">The sequence shown here is derived from an EMBL/GenBank/DDBJ whole genome shotgun (WGS) entry which is preliminary data.</text>
</comment>
<dbReference type="EMBL" id="BMJQ01000003">
    <property type="protein sequence ID" value="GGF10349.1"/>
    <property type="molecule type" value="Genomic_DNA"/>
</dbReference>
<proteinExistence type="predicted"/>
<sequence length="299" mass="33521">MFEFAHQAFRAPDARFLLGSDGQPCLALKLGELDAQVPLTAFIKEFELAGTPDGALLELVVSGLKFVKVIRPGDSIPREILDGTASWSVSDEHRETARGRLTLQLYGFLGGQERVLADPIEILQMVDDPGVQTRIQSGLGSILARLGLGPDQGRELDARLDRFARDLAYLVALRERAGAVARLMDKVATLRRVYRRDRTVDEELIRVNNLLQKPINRFNKFFAEADANTGEILAILANVDQYLAYVREQRDTAHLQLMKWDEILVAWEGLVPDISSATEAAIRRLYQFLAQNFLTESSW</sequence>
<evidence type="ECO:0000313" key="1">
    <source>
        <dbReference type="EMBL" id="GGF10349.1"/>
    </source>
</evidence>
<protein>
    <submittedName>
        <fullName evidence="1">Uncharacterized protein</fullName>
    </submittedName>
</protein>
<gene>
    <name evidence="1" type="ORF">GCM10011611_14920</name>
</gene>
<dbReference type="AlphaFoldDB" id="A0A8J2YSU1"/>
<organism evidence="1 2">
    <name type="scientific">Aliidongia dinghuensis</name>
    <dbReference type="NCBI Taxonomy" id="1867774"/>
    <lineage>
        <taxon>Bacteria</taxon>
        <taxon>Pseudomonadati</taxon>
        <taxon>Pseudomonadota</taxon>
        <taxon>Alphaproteobacteria</taxon>
        <taxon>Rhodospirillales</taxon>
        <taxon>Dongiaceae</taxon>
        <taxon>Aliidongia</taxon>
    </lineage>
</organism>
<evidence type="ECO:0000313" key="2">
    <source>
        <dbReference type="Proteomes" id="UP000646365"/>
    </source>
</evidence>
<reference evidence="1" key="1">
    <citation type="journal article" date="2014" name="Int. J. Syst. Evol. Microbiol.">
        <title>Complete genome sequence of Corynebacterium casei LMG S-19264T (=DSM 44701T), isolated from a smear-ripened cheese.</title>
        <authorList>
            <consortium name="US DOE Joint Genome Institute (JGI-PGF)"/>
            <person name="Walter F."/>
            <person name="Albersmeier A."/>
            <person name="Kalinowski J."/>
            <person name="Ruckert C."/>
        </authorList>
    </citation>
    <scope>NUCLEOTIDE SEQUENCE</scope>
    <source>
        <strain evidence="1">CGMCC 1.15725</strain>
    </source>
</reference>